<dbReference type="PANTHER" id="PTHR30055">
    <property type="entry name" value="HTH-TYPE TRANSCRIPTIONAL REGULATOR RUTR"/>
    <property type="match status" value="1"/>
</dbReference>
<name>I7GB72_MYCS2</name>
<dbReference type="InterPro" id="IPR036271">
    <property type="entry name" value="Tet_transcr_reg_TetR-rel_C_sf"/>
</dbReference>
<sequence length="222" mass="24563">MGRRGIGTWVPWLCSGAVRNVTAVSKGGAMARPRDDSITEAVVDATRQLCGEIGYRNLTMEALAARAGTTKPAIRRRWPSLRHVVVDAMTRDNVSMAVPDTGSTRSDLIVLVEELRVSMGDVMLGRILPALVVDLSDDGDLRRRFLDSVWRPRRERADRILRRGVERGELRADLDFELAQDLLAATVIYRFLFAHADLDPALSEHIVDYVLRGIAAGPTESS</sequence>
<gene>
    <name evidence="6" type="ordered locus">MSMEI_3331</name>
</gene>
<evidence type="ECO:0000259" key="5">
    <source>
        <dbReference type="PROSITE" id="PS50977"/>
    </source>
</evidence>
<reference evidence="6 7" key="1">
    <citation type="journal article" date="2007" name="Genome Biol.">
        <title>Interrupted coding sequences in Mycobacterium smegmatis: authentic mutations or sequencing errors?</title>
        <authorList>
            <person name="Deshayes C."/>
            <person name="Perrodou E."/>
            <person name="Gallien S."/>
            <person name="Euphrasie D."/>
            <person name="Schaeffer C."/>
            <person name="Van-Dorsselaer A."/>
            <person name="Poch O."/>
            <person name="Lecompte O."/>
            <person name="Reyrat J.M."/>
        </authorList>
    </citation>
    <scope>NUCLEOTIDE SEQUENCE [LARGE SCALE GENOMIC DNA]</scope>
    <source>
        <strain evidence="7">ATCC 700084 / mc(2)155</strain>
    </source>
</reference>
<dbReference type="InterPro" id="IPR011075">
    <property type="entry name" value="TetR_C"/>
</dbReference>
<evidence type="ECO:0000256" key="3">
    <source>
        <dbReference type="ARBA" id="ARBA00023163"/>
    </source>
</evidence>
<dbReference type="EMBL" id="CP001663">
    <property type="protein sequence ID" value="AFP39794.1"/>
    <property type="molecule type" value="Genomic_DNA"/>
</dbReference>
<dbReference type="Gene3D" id="1.10.357.10">
    <property type="entry name" value="Tetracycline Repressor, domain 2"/>
    <property type="match status" value="1"/>
</dbReference>
<evidence type="ECO:0000256" key="2">
    <source>
        <dbReference type="ARBA" id="ARBA00023125"/>
    </source>
</evidence>
<organism evidence="6 7">
    <name type="scientific">Mycolicibacterium smegmatis (strain ATCC 700084 / mc(2)155)</name>
    <name type="common">Mycobacterium smegmatis</name>
    <dbReference type="NCBI Taxonomy" id="246196"/>
    <lineage>
        <taxon>Bacteria</taxon>
        <taxon>Bacillati</taxon>
        <taxon>Actinomycetota</taxon>
        <taxon>Actinomycetes</taxon>
        <taxon>Mycobacteriales</taxon>
        <taxon>Mycobacteriaceae</taxon>
        <taxon>Mycolicibacterium</taxon>
    </lineage>
</organism>
<dbReference type="PATRIC" id="fig|246196.56.peg.3421"/>
<proteinExistence type="predicted"/>
<keyword evidence="3" id="KW-0804">Transcription</keyword>
<dbReference type="GO" id="GO:0000976">
    <property type="term" value="F:transcription cis-regulatory region binding"/>
    <property type="evidence" value="ECO:0007669"/>
    <property type="project" value="TreeGrafter"/>
</dbReference>
<evidence type="ECO:0000256" key="1">
    <source>
        <dbReference type="ARBA" id="ARBA00023015"/>
    </source>
</evidence>
<dbReference type="Pfam" id="PF16859">
    <property type="entry name" value="TetR_C_11"/>
    <property type="match status" value="1"/>
</dbReference>
<dbReference type="Pfam" id="PF00440">
    <property type="entry name" value="TetR_N"/>
    <property type="match status" value="1"/>
</dbReference>
<dbReference type="Gene3D" id="1.10.10.60">
    <property type="entry name" value="Homeodomain-like"/>
    <property type="match status" value="1"/>
</dbReference>
<dbReference type="PANTHER" id="PTHR30055:SF148">
    <property type="entry name" value="TETR-FAMILY TRANSCRIPTIONAL REGULATOR"/>
    <property type="match status" value="1"/>
</dbReference>
<dbReference type="AlphaFoldDB" id="I7GB72"/>
<evidence type="ECO:0000313" key="7">
    <source>
        <dbReference type="Proteomes" id="UP000006158"/>
    </source>
</evidence>
<dbReference type="InterPro" id="IPR001647">
    <property type="entry name" value="HTH_TetR"/>
</dbReference>
<dbReference type="InterPro" id="IPR050109">
    <property type="entry name" value="HTH-type_TetR-like_transc_reg"/>
</dbReference>
<keyword evidence="2 4" id="KW-0238">DNA-binding</keyword>
<keyword evidence="1" id="KW-0805">Transcription regulation</keyword>
<evidence type="ECO:0000313" key="6">
    <source>
        <dbReference type="EMBL" id="AFP39794.1"/>
    </source>
</evidence>
<dbReference type="Proteomes" id="UP000006158">
    <property type="component" value="Chromosome"/>
</dbReference>
<reference evidence="6 7" key="2">
    <citation type="journal article" date="2009" name="Genome Res.">
        <title>Ortho-proteogenomics: multiple proteomes investigation through orthology and a new MS-based protocol.</title>
        <authorList>
            <person name="Gallien S."/>
            <person name="Perrodou E."/>
            <person name="Carapito C."/>
            <person name="Deshayes C."/>
            <person name="Reyrat J.M."/>
            <person name="Van Dorsselaer A."/>
            <person name="Poch O."/>
            <person name="Schaeffer C."/>
            <person name="Lecompte O."/>
        </authorList>
    </citation>
    <scope>NUCLEOTIDE SEQUENCE [LARGE SCALE GENOMIC DNA]</scope>
    <source>
        <strain evidence="7">ATCC 700084 / mc(2)155</strain>
    </source>
</reference>
<dbReference type="PROSITE" id="PS50977">
    <property type="entry name" value="HTH_TETR_2"/>
    <property type="match status" value="1"/>
</dbReference>
<dbReference type="InterPro" id="IPR009057">
    <property type="entry name" value="Homeodomain-like_sf"/>
</dbReference>
<dbReference type="KEGG" id="msg:MSMEI_3331"/>
<dbReference type="GO" id="GO:0003700">
    <property type="term" value="F:DNA-binding transcription factor activity"/>
    <property type="evidence" value="ECO:0007669"/>
    <property type="project" value="TreeGrafter"/>
</dbReference>
<feature type="DNA-binding region" description="H-T-H motif" evidence="4">
    <location>
        <begin position="59"/>
        <end position="78"/>
    </location>
</feature>
<dbReference type="SUPFAM" id="SSF48498">
    <property type="entry name" value="Tetracyclin repressor-like, C-terminal domain"/>
    <property type="match status" value="1"/>
</dbReference>
<feature type="domain" description="HTH tetR-type" evidence="5">
    <location>
        <begin position="36"/>
        <end position="96"/>
    </location>
</feature>
<evidence type="ECO:0000256" key="4">
    <source>
        <dbReference type="PROSITE-ProRule" id="PRU00335"/>
    </source>
</evidence>
<accession>I7GB72</accession>
<protein>
    <submittedName>
        <fullName evidence="6">Transcriptional regulator</fullName>
    </submittedName>
</protein>
<dbReference type="SUPFAM" id="SSF46689">
    <property type="entry name" value="Homeodomain-like"/>
    <property type="match status" value="1"/>
</dbReference>